<dbReference type="SMART" id="SM00345">
    <property type="entry name" value="HTH_GNTR"/>
    <property type="match status" value="1"/>
</dbReference>
<dbReference type="Pfam" id="PF00392">
    <property type="entry name" value="GntR"/>
    <property type="match status" value="1"/>
</dbReference>
<dbReference type="CDD" id="cd00609">
    <property type="entry name" value="AAT_like"/>
    <property type="match status" value="1"/>
</dbReference>
<accession>A0A7Y0EJQ8</accession>
<dbReference type="CDD" id="cd07377">
    <property type="entry name" value="WHTH_GntR"/>
    <property type="match status" value="1"/>
</dbReference>
<keyword evidence="3" id="KW-0805">Transcription regulation</keyword>
<evidence type="ECO:0000313" key="7">
    <source>
        <dbReference type="EMBL" id="NMM63700.1"/>
    </source>
</evidence>
<dbReference type="InterPro" id="IPR036388">
    <property type="entry name" value="WH-like_DNA-bd_sf"/>
</dbReference>
<evidence type="ECO:0000256" key="1">
    <source>
        <dbReference type="ARBA" id="ARBA00005384"/>
    </source>
</evidence>
<dbReference type="SUPFAM" id="SSF46785">
    <property type="entry name" value="Winged helix' DNA-binding domain"/>
    <property type="match status" value="1"/>
</dbReference>
<dbReference type="GO" id="GO:0003700">
    <property type="term" value="F:DNA-binding transcription factor activity"/>
    <property type="evidence" value="ECO:0007669"/>
    <property type="project" value="InterPro"/>
</dbReference>
<proteinExistence type="inferred from homology"/>
<dbReference type="GO" id="GO:0003677">
    <property type="term" value="F:DNA binding"/>
    <property type="evidence" value="ECO:0007669"/>
    <property type="project" value="UniProtKB-KW"/>
</dbReference>
<feature type="domain" description="HTH gntR-type" evidence="6">
    <location>
        <begin position="1"/>
        <end position="69"/>
    </location>
</feature>
<dbReference type="SUPFAM" id="SSF53383">
    <property type="entry name" value="PLP-dependent transferases"/>
    <property type="match status" value="1"/>
</dbReference>
<evidence type="ECO:0000256" key="2">
    <source>
        <dbReference type="ARBA" id="ARBA00022898"/>
    </source>
</evidence>
<dbReference type="PANTHER" id="PTHR46577">
    <property type="entry name" value="HTH-TYPE TRANSCRIPTIONAL REGULATORY PROTEIN GABR"/>
    <property type="match status" value="1"/>
</dbReference>
<dbReference type="GO" id="GO:0030170">
    <property type="term" value="F:pyridoxal phosphate binding"/>
    <property type="evidence" value="ECO:0007669"/>
    <property type="project" value="InterPro"/>
</dbReference>
<reference evidence="7 8" key="1">
    <citation type="submission" date="2020-06" db="EMBL/GenBank/DDBJ databases">
        <title>Complete Genome Sequence of Clostridium muelleri sp. nov. P21T, an Acid-Alcohol Producing Acetogen Isolated from Old Hay.</title>
        <authorList>
            <person name="Duncan K.E."/>
            <person name="Tanner R.S."/>
        </authorList>
    </citation>
    <scope>NUCLEOTIDE SEQUENCE [LARGE SCALE GENOMIC DNA]</scope>
    <source>
        <strain evidence="7 8">P21</strain>
    </source>
</reference>
<evidence type="ECO:0000256" key="4">
    <source>
        <dbReference type="ARBA" id="ARBA00023125"/>
    </source>
</evidence>
<evidence type="ECO:0000256" key="5">
    <source>
        <dbReference type="ARBA" id="ARBA00023163"/>
    </source>
</evidence>
<comment type="similarity">
    <text evidence="1">In the C-terminal section; belongs to the class-I pyridoxal-phosphate-dependent aminotransferase family.</text>
</comment>
<evidence type="ECO:0000313" key="8">
    <source>
        <dbReference type="Proteomes" id="UP000537131"/>
    </source>
</evidence>
<dbReference type="Gene3D" id="1.10.10.10">
    <property type="entry name" value="Winged helix-like DNA-binding domain superfamily/Winged helix DNA-binding domain"/>
    <property type="match status" value="1"/>
</dbReference>
<dbReference type="EMBL" id="JABBNI010000025">
    <property type="protein sequence ID" value="NMM63700.1"/>
    <property type="molecule type" value="Genomic_DNA"/>
</dbReference>
<dbReference type="PROSITE" id="PS50949">
    <property type="entry name" value="HTH_GNTR"/>
    <property type="match status" value="1"/>
</dbReference>
<keyword evidence="5" id="KW-0804">Transcription</keyword>
<name>A0A7Y0EJQ8_9CLOT</name>
<dbReference type="AlphaFoldDB" id="A0A7Y0EJQ8"/>
<gene>
    <name evidence="7" type="ORF">HBE96_13655</name>
</gene>
<evidence type="ECO:0000259" key="6">
    <source>
        <dbReference type="PROSITE" id="PS50949"/>
    </source>
</evidence>
<keyword evidence="2" id="KW-0663">Pyridoxal phosphate</keyword>
<keyword evidence="8" id="KW-1185">Reference proteome</keyword>
<dbReference type="InterPro" id="IPR015424">
    <property type="entry name" value="PyrdxlP-dep_Trfase"/>
</dbReference>
<dbReference type="InterPro" id="IPR051446">
    <property type="entry name" value="HTH_trans_reg/aminotransferase"/>
</dbReference>
<dbReference type="PANTHER" id="PTHR46577:SF1">
    <property type="entry name" value="HTH-TYPE TRANSCRIPTIONAL REGULATORY PROTEIN GABR"/>
    <property type="match status" value="1"/>
</dbReference>
<organism evidence="7 8">
    <name type="scientific">Clostridium muellerianum</name>
    <dbReference type="NCBI Taxonomy" id="2716538"/>
    <lineage>
        <taxon>Bacteria</taxon>
        <taxon>Bacillati</taxon>
        <taxon>Bacillota</taxon>
        <taxon>Clostridia</taxon>
        <taxon>Eubacteriales</taxon>
        <taxon>Clostridiaceae</taxon>
        <taxon>Clostridium</taxon>
    </lineage>
</organism>
<comment type="caution">
    <text evidence="7">The sequence shown here is derived from an EMBL/GenBank/DDBJ whole genome shotgun (WGS) entry which is preliminary data.</text>
</comment>
<dbReference type="InterPro" id="IPR004839">
    <property type="entry name" value="Aminotransferase_I/II_large"/>
</dbReference>
<dbReference type="Pfam" id="PF00155">
    <property type="entry name" value="Aminotran_1_2"/>
    <property type="match status" value="1"/>
</dbReference>
<dbReference type="Proteomes" id="UP000537131">
    <property type="component" value="Unassembled WGS sequence"/>
</dbReference>
<sequence>MSKYNEIVNYIISEVENKNLKYKQKLPTVRMLSEKFNCSKTTVVRAYDELEREHIVYSIPQSGYYLVENNNELNKNLHNDIINFSSAAPDEGILPYEQFQHCLNRAIDMYKQTLFNYSDAKGLPDLISVLKNELQEYQIFCSEDNIFITSGSQQAINILCNMAFPNGKSNVLVEQPTYNGTLKSLEFSNTCVIGIERSFKGINLDELERKFANCNIKCFYTIPRFHNPLGTSYSSEEKKQILNLAEKYDVYIIEDDYLADLEIKSNSYPMYYDDVSSRVIYLKSFSKILLPGLRIAAVVLPKILTNVFREYKKWSDLSTSVLSQGALEIYIKSGMFKAHVKKIKKTYSERMGLLKKELSRIYIPYLKCHVSDTGFFACIELMENINASSIIKKLNYSSNIYLEDIEKNYLKDYFNNNVLKISIARANLENIKDGIPVILHEISKIKEEKSFYNDVFNI</sequence>
<dbReference type="GO" id="GO:0008483">
    <property type="term" value="F:transaminase activity"/>
    <property type="evidence" value="ECO:0007669"/>
    <property type="project" value="UniProtKB-KW"/>
</dbReference>
<dbReference type="InterPro" id="IPR000524">
    <property type="entry name" value="Tscrpt_reg_HTH_GntR"/>
</dbReference>
<keyword evidence="7" id="KW-0032">Aminotransferase</keyword>
<protein>
    <submittedName>
        <fullName evidence="7">PLP-dependent aminotransferase family protein</fullName>
    </submittedName>
</protein>
<dbReference type="Gene3D" id="3.40.640.10">
    <property type="entry name" value="Type I PLP-dependent aspartate aminotransferase-like (Major domain)"/>
    <property type="match status" value="1"/>
</dbReference>
<dbReference type="InterPro" id="IPR036390">
    <property type="entry name" value="WH_DNA-bd_sf"/>
</dbReference>
<keyword evidence="4" id="KW-0238">DNA-binding</keyword>
<keyword evidence="7" id="KW-0808">Transferase</keyword>
<evidence type="ECO:0000256" key="3">
    <source>
        <dbReference type="ARBA" id="ARBA00023015"/>
    </source>
</evidence>
<dbReference type="InterPro" id="IPR015421">
    <property type="entry name" value="PyrdxlP-dep_Trfase_major"/>
</dbReference>
<dbReference type="RefSeq" id="WP_169298288.1">
    <property type="nucleotide sequence ID" value="NZ_JABBNI010000025.1"/>
</dbReference>